<accession>A0ABM7VIU0</accession>
<keyword evidence="2" id="KW-0862">Zinc</keyword>
<dbReference type="InterPro" id="IPR007527">
    <property type="entry name" value="Znf_SWIM"/>
</dbReference>
<dbReference type="EMBL" id="AP025293">
    <property type="protein sequence ID" value="BDD00893.1"/>
    <property type="molecule type" value="Genomic_DNA"/>
</dbReference>
<dbReference type="InterPro" id="IPR014001">
    <property type="entry name" value="Helicase_ATP-bd"/>
</dbReference>
<evidence type="ECO:0000259" key="4">
    <source>
        <dbReference type="PROSITE" id="PS51192"/>
    </source>
</evidence>
<dbReference type="SMART" id="SM00490">
    <property type="entry name" value="HELICc"/>
    <property type="match status" value="1"/>
</dbReference>
<evidence type="ECO:0000313" key="7">
    <source>
        <dbReference type="Proteomes" id="UP001354989"/>
    </source>
</evidence>
<dbReference type="Proteomes" id="UP001354989">
    <property type="component" value="Plasmid pPP1"/>
</dbReference>
<keyword evidence="6" id="KW-0614">Plasmid</keyword>
<keyword evidence="1" id="KW-0378">Hydrolase</keyword>
<feature type="domain" description="Helicase C-terminal" evidence="5">
    <location>
        <begin position="999"/>
        <end position="1162"/>
    </location>
</feature>
<evidence type="ECO:0000256" key="1">
    <source>
        <dbReference type="ARBA" id="ARBA00022801"/>
    </source>
</evidence>
<evidence type="ECO:0000259" key="5">
    <source>
        <dbReference type="PROSITE" id="PS51194"/>
    </source>
</evidence>
<feature type="domain" description="Helicase ATP-binding" evidence="4">
    <location>
        <begin position="716"/>
        <end position="874"/>
    </location>
</feature>
<dbReference type="InterPro" id="IPR038718">
    <property type="entry name" value="SNF2-like_sf"/>
</dbReference>
<protein>
    <submittedName>
        <fullName evidence="6">Uncharacterized protein</fullName>
    </submittedName>
</protein>
<organism evidence="6 7">
    <name type="scientific">Persicobacter psychrovividus</name>
    <dbReference type="NCBI Taxonomy" id="387638"/>
    <lineage>
        <taxon>Bacteria</taxon>
        <taxon>Pseudomonadati</taxon>
        <taxon>Bacteroidota</taxon>
        <taxon>Cytophagia</taxon>
        <taxon>Cytophagales</taxon>
        <taxon>Persicobacteraceae</taxon>
        <taxon>Persicobacter</taxon>
    </lineage>
</organism>
<sequence>MKMMTWGEWWIKNLEGIDDRNRLAGGREWAEKGAVLDWMIKEGTVYAKVGGHFNQSFKVALQFPSMSSSDQEKMQAYFSADSYRLLQLQNNIIPADIKPFIRENIQLAIPTHFADIRMQCSCEQSARPCRHVSALFYHLAKEIDQDALLFFQLQSLVITTNVDQSDTLARQTFVAPFFSWLQERLKGDAVIAGHGNLVDFSNLPFFNDKRLSFLKNRATNSTTDDKLLLLKGLAKLKKRTSFFEDELCDSVRDFRGIFSKSDQISLIFNDLGVLSSVLLETNGEFQPVNSTAPIALLIQLLVDYDEAQFRGISEIWKWKRQMLRFCDLLLTRQMLQPKVVANSEQWCLQWFPATYDPVIRQVLDDLTAALPCPIAFIKTNVGISALSSKQQTLLVAQCILTDRMRQLTATLGHSANASVMAKALYSDHCFSLNDQREMALASNIEQWLAPLQQHDFETIIVLQMEESEIEGHFVLRLLARDSDAPLGSEQSIRAFLLSAPNSVQQKLFQRIEPLWAHFPVMKTLMTVDQEVLSFNQQELSNVLVFLFPQLEAIGIDVRLDKRLRKLVQPKLSFKITAKAEDGEEDGKQQKGQLDIKSLFKYEWQVAIGDQQVSAEEFENYLEDIEGVVKIKDQYVHLIATDVAKLMARLQDEHQKLPSHELFQAIYTQKYESAPVFMAQDASQRLSLFNKVRQVLPPKGLKATLRPYQLVGFEWLMRNASIGMGAILADDMGLGKTLQTLAFLLKLKEEQRLSYNKPAIVVVPTSLLTNWQAEINKFTPDITTNVYHGQMNSLSPTFDVLITTYGKVRTSFDQLKKISWEVMIIDEAQHIKNADTKQSQLIKSLPSVIKVALSGTPVENRLMEYWSIMDFVNPSILGSASEFQRKFVKPIEDQDLQRLSDFHNICRPFLMRRLKSDRSIIADLPEKIEQNHFCSLAPEQSALYQSVMEQAMFKMEATEQKKRSSIILQLITTLKQVCNHPFQYLASGEQAPWLSGKATALMELLEKIQPTGEKVLIFTQYRQMGELLRRWIYQFMESEAMFLHGGCSRKERDEMVTQFQTSASKQFFILSLKAAGTGLNLVQATHVVHYDLWWNPAVEAQATDRAYRIGQQKNVMVHRLISKGTFEEQINQLIQKKKVLADEVVQAGGEWIGNLPDEELKQIFSLKEE</sequence>
<evidence type="ECO:0000259" key="3">
    <source>
        <dbReference type="PROSITE" id="PS50966"/>
    </source>
</evidence>
<dbReference type="PANTHER" id="PTHR10799">
    <property type="entry name" value="SNF2/RAD54 HELICASE FAMILY"/>
    <property type="match status" value="1"/>
</dbReference>
<gene>
    <name evidence="6" type="ORF">PEPS_31730</name>
</gene>
<dbReference type="Pfam" id="PF00271">
    <property type="entry name" value="Helicase_C"/>
    <property type="match status" value="1"/>
</dbReference>
<proteinExistence type="predicted"/>
<dbReference type="Pfam" id="PF12419">
    <property type="entry name" value="DUF3670"/>
    <property type="match status" value="1"/>
</dbReference>
<evidence type="ECO:0000256" key="2">
    <source>
        <dbReference type="PROSITE-ProRule" id="PRU00325"/>
    </source>
</evidence>
<name>A0ABM7VIU0_9BACT</name>
<dbReference type="Pfam" id="PF00176">
    <property type="entry name" value="SNF2-rel_dom"/>
    <property type="match status" value="1"/>
</dbReference>
<reference evidence="6 7" key="1">
    <citation type="submission" date="2021-12" db="EMBL/GenBank/DDBJ databases">
        <title>Genome sequencing of bacteria with rrn-lacking chromosome and rrn-plasmid.</title>
        <authorList>
            <person name="Anda M."/>
            <person name="Iwasaki W."/>
        </authorList>
    </citation>
    <scope>NUCLEOTIDE SEQUENCE [LARGE SCALE GENOMIC DNA]</scope>
    <source>
        <strain evidence="6 7">NBRC 101262</strain>
        <plasmid evidence="6 7">pPP1</plasmid>
    </source>
</reference>
<dbReference type="Gene3D" id="3.40.50.300">
    <property type="entry name" value="P-loop containing nucleotide triphosphate hydrolases"/>
    <property type="match status" value="1"/>
</dbReference>
<dbReference type="Gene3D" id="3.40.50.10810">
    <property type="entry name" value="Tandem AAA-ATPase domain"/>
    <property type="match status" value="1"/>
</dbReference>
<dbReference type="InterPro" id="IPR027417">
    <property type="entry name" value="P-loop_NTPase"/>
</dbReference>
<geneLocation type="plasmid" evidence="6 7">
    <name>pPP1</name>
</geneLocation>
<evidence type="ECO:0000313" key="6">
    <source>
        <dbReference type="EMBL" id="BDD00893.1"/>
    </source>
</evidence>
<feature type="domain" description="SWIM-type" evidence="3">
    <location>
        <begin position="105"/>
        <end position="140"/>
    </location>
</feature>
<dbReference type="RefSeq" id="WP_338398134.1">
    <property type="nucleotide sequence ID" value="NZ_AP025293.1"/>
</dbReference>
<keyword evidence="7" id="KW-1185">Reference proteome</keyword>
<dbReference type="PROSITE" id="PS51192">
    <property type="entry name" value="HELICASE_ATP_BIND_1"/>
    <property type="match status" value="1"/>
</dbReference>
<dbReference type="SUPFAM" id="SSF52540">
    <property type="entry name" value="P-loop containing nucleoside triphosphate hydrolases"/>
    <property type="match status" value="2"/>
</dbReference>
<dbReference type="InterPro" id="IPR022138">
    <property type="entry name" value="DUF3670"/>
</dbReference>
<dbReference type="InterPro" id="IPR001650">
    <property type="entry name" value="Helicase_C-like"/>
</dbReference>
<dbReference type="InterPro" id="IPR049730">
    <property type="entry name" value="SNF2/RAD54-like_C"/>
</dbReference>
<dbReference type="CDD" id="cd18793">
    <property type="entry name" value="SF2_C_SNF"/>
    <property type="match status" value="1"/>
</dbReference>
<keyword evidence="2" id="KW-0479">Metal-binding</keyword>
<dbReference type="PROSITE" id="PS50966">
    <property type="entry name" value="ZF_SWIM"/>
    <property type="match status" value="1"/>
</dbReference>
<dbReference type="InterPro" id="IPR000330">
    <property type="entry name" value="SNF2_N"/>
</dbReference>
<dbReference type="PROSITE" id="PS51194">
    <property type="entry name" value="HELICASE_CTER"/>
    <property type="match status" value="1"/>
</dbReference>
<dbReference type="SMART" id="SM00487">
    <property type="entry name" value="DEXDc"/>
    <property type="match status" value="1"/>
</dbReference>
<keyword evidence="2" id="KW-0863">Zinc-finger</keyword>